<evidence type="ECO:0000313" key="14">
    <source>
        <dbReference type="Proteomes" id="UP000287857"/>
    </source>
</evidence>
<proteinExistence type="predicted"/>
<dbReference type="PROSITE" id="PS51755">
    <property type="entry name" value="OMPR_PHOB"/>
    <property type="match status" value="1"/>
</dbReference>
<dbReference type="GO" id="GO:0071555">
    <property type="term" value="P:cell wall organization"/>
    <property type="evidence" value="ECO:0007669"/>
    <property type="project" value="UniProtKB-KW"/>
</dbReference>
<keyword evidence="8" id="KW-0961">Cell wall biogenesis/degradation</keyword>
<feature type="DNA-binding region" description="OmpR/PhoB-type" evidence="10">
    <location>
        <begin position="125"/>
        <end position="226"/>
    </location>
</feature>
<organism evidence="13 14">
    <name type="scientific">Vagococcus vulneris</name>
    <dbReference type="NCBI Taxonomy" id="1977869"/>
    <lineage>
        <taxon>Bacteria</taxon>
        <taxon>Bacillati</taxon>
        <taxon>Bacillota</taxon>
        <taxon>Bacilli</taxon>
        <taxon>Lactobacillales</taxon>
        <taxon>Enterococcaceae</taxon>
        <taxon>Vagococcus</taxon>
    </lineage>
</organism>
<keyword evidence="5 10" id="KW-0238">DNA-binding</keyword>
<evidence type="ECO:0000256" key="10">
    <source>
        <dbReference type="PROSITE-ProRule" id="PRU01091"/>
    </source>
</evidence>
<dbReference type="RefSeq" id="WP_125984570.1">
    <property type="nucleotide sequence ID" value="NZ_NGJS01000017.1"/>
</dbReference>
<dbReference type="SMART" id="SM00448">
    <property type="entry name" value="REC"/>
    <property type="match status" value="1"/>
</dbReference>
<dbReference type="CDD" id="cd17574">
    <property type="entry name" value="REC_OmpR"/>
    <property type="match status" value="1"/>
</dbReference>
<dbReference type="OrthoDB" id="9790442at2"/>
<dbReference type="GO" id="GO:0032993">
    <property type="term" value="C:protein-DNA complex"/>
    <property type="evidence" value="ECO:0007669"/>
    <property type="project" value="TreeGrafter"/>
</dbReference>
<evidence type="ECO:0000256" key="5">
    <source>
        <dbReference type="ARBA" id="ARBA00023125"/>
    </source>
</evidence>
<evidence type="ECO:0000259" key="11">
    <source>
        <dbReference type="PROSITE" id="PS50110"/>
    </source>
</evidence>
<dbReference type="InterPro" id="IPR036388">
    <property type="entry name" value="WH-like_DNA-bd_sf"/>
</dbReference>
<dbReference type="FunFam" id="1.10.10.10:FF:000018">
    <property type="entry name" value="DNA-binding response regulator ResD"/>
    <property type="match status" value="1"/>
</dbReference>
<dbReference type="Pfam" id="PF00486">
    <property type="entry name" value="Trans_reg_C"/>
    <property type="match status" value="1"/>
</dbReference>
<dbReference type="GO" id="GO:0005829">
    <property type="term" value="C:cytosol"/>
    <property type="evidence" value="ECO:0007669"/>
    <property type="project" value="TreeGrafter"/>
</dbReference>
<dbReference type="InterPro" id="IPR001867">
    <property type="entry name" value="OmpR/PhoB-type_DNA-bd"/>
</dbReference>
<dbReference type="InterPro" id="IPR001789">
    <property type="entry name" value="Sig_transdc_resp-reg_receiver"/>
</dbReference>
<evidence type="ECO:0000256" key="7">
    <source>
        <dbReference type="ARBA" id="ARBA00023163"/>
    </source>
</evidence>
<dbReference type="Gene3D" id="3.40.50.2300">
    <property type="match status" value="1"/>
</dbReference>
<evidence type="ECO:0000313" key="13">
    <source>
        <dbReference type="EMBL" id="RST97360.1"/>
    </source>
</evidence>
<name>A0A429ZUP8_9ENTE</name>
<evidence type="ECO:0000256" key="9">
    <source>
        <dbReference type="PROSITE-ProRule" id="PRU00169"/>
    </source>
</evidence>
<keyword evidence="3" id="KW-0902">Two-component regulatory system</keyword>
<evidence type="ECO:0000256" key="4">
    <source>
        <dbReference type="ARBA" id="ARBA00023015"/>
    </source>
</evidence>
<sequence>MTILIIEDNSTLRKLLADYLKQQGYLVLEAESGESGLGLWKSQVIDLILLDIMLPGIDGFTVCQTIRQTSMIPIIMITAKSEDHDKILGLDVGADDYIVKPFSNKEMLARIHAIMRRVEFTNSADKKLILKNLNMNYSAHQVYLNTLPIHLTQKEFDLLYLFITHPNQLFSRDQLLDAVWGMDYFGDFRTVDSHIKRLREKLKQSDKQTYNWAIKTIWGKGYLFEVTRL</sequence>
<dbReference type="InterPro" id="IPR011006">
    <property type="entry name" value="CheY-like_superfamily"/>
</dbReference>
<gene>
    <name evidence="13" type="ORF">CBF37_09770</name>
</gene>
<dbReference type="FunFam" id="3.40.50.2300:FF:000001">
    <property type="entry name" value="DNA-binding response regulator PhoB"/>
    <property type="match status" value="1"/>
</dbReference>
<evidence type="ECO:0000256" key="3">
    <source>
        <dbReference type="ARBA" id="ARBA00023012"/>
    </source>
</evidence>
<evidence type="ECO:0000256" key="8">
    <source>
        <dbReference type="ARBA" id="ARBA00023316"/>
    </source>
</evidence>
<dbReference type="AlphaFoldDB" id="A0A429ZUP8"/>
<dbReference type="EMBL" id="NGJS01000017">
    <property type="protein sequence ID" value="RST97360.1"/>
    <property type="molecule type" value="Genomic_DNA"/>
</dbReference>
<evidence type="ECO:0000256" key="1">
    <source>
        <dbReference type="ARBA" id="ARBA00022491"/>
    </source>
</evidence>
<dbReference type="GO" id="GO:0000976">
    <property type="term" value="F:transcription cis-regulatory region binding"/>
    <property type="evidence" value="ECO:0007669"/>
    <property type="project" value="TreeGrafter"/>
</dbReference>
<evidence type="ECO:0000256" key="6">
    <source>
        <dbReference type="ARBA" id="ARBA00023159"/>
    </source>
</evidence>
<keyword evidence="4" id="KW-0805">Transcription regulation</keyword>
<feature type="domain" description="Response regulatory" evidence="11">
    <location>
        <begin position="2"/>
        <end position="115"/>
    </location>
</feature>
<evidence type="ECO:0000256" key="2">
    <source>
        <dbReference type="ARBA" id="ARBA00022553"/>
    </source>
</evidence>
<keyword evidence="1" id="KW-0678">Repressor</keyword>
<protein>
    <submittedName>
        <fullName evidence="13">DNA-binding response regulator</fullName>
    </submittedName>
</protein>
<keyword evidence="2 9" id="KW-0597">Phosphoprotein</keyword>
<comment type="caution">
    <text evidence="13">The sequence shown here is derived from an EMBL/GenBank/DDBJ whole genome shotgun (WGS) entry which is preliminary data.</text>
</comment>
<dbReference type="Proteomes" id="UP000287857">
    <property type="component" value="Unassembled WGS sequence"/>
</dbReference>
<reference evidence="13 14" key="1">
    <citation type="submission" date="2017-05" db="EMBL/GenBank/DDBJ databases">
        <title>Vagococcus spp. assemblies.</title>
        <authorList>
            <person name="Gulvik C.A."/>
        </authorList>
    </citation>
    <scope>NUCLEOTIDE SEQUENCE [LARGE SCALE GENOMIC DNA]</scope>
    <source>
        <strain evidence="13 14">SS1995</strain>
    </source>
</reference>
<dbReference type="InterPro" id="IPR039420">
    <property type="entry name" value="WalR-like"/>
</dbReference>
<dbReference type="Gene3D" id="6.10.250.690">
    <property type="match status" value="1"/>
</dbReference>
<dbReference type="GO" id="GO:0000156">
    <property type="term" value="F:phosphorelay response regulator activity"/>
    <property type="evidence" value="ECO:0007669"/>
    <property type="project" value="TreeGrafter"/>
</dbReference>
<feature type="modified residue" description="4-aspartylphosphate" evidence="9">
    <location>
        <position position="51"/>
    </location>
</feature>
<dbReference type="Pfam" id="PF00072">
    <property type="entry name" value="Response_reg"/>
    <property type="match status" value="1"/>
</dbReference>
<feature type="domain" description="OmpR/PhoB-type" evidence="12">
    <location>
        <begin position="125"/>
        <end position="226"/>
    </location>
</feature>
<dbReference type="PROSITE" id="PS50110">
    <property type="entry name" value="RESPONSE_REGULATORY"/>
    <property type="match status" value="1"/>
</dbReference>
<dbReference type="CDD" id="cd00383">
    <property type="entry name" value="trans_reg_C"/>
    <property type="match status" value="1"/>
</dbReference>
<dbReference type="Gene3D" id="1.10.10.10">
    <property type="entry name" value="Winged helix-like DNA-binding domain superfamily/Winged helix DNA-binding domain"/>
    <property type="match status" value="1"/>
</dbReference>
<dbReference type="GO" id="GO:0006355">
    <property type="term" value="P:regulation of DNA-templated transcription"/>
    <property type="evidence" value="ECO:0007669"/>
    <property type="project" value="InterPro"/>
</dbReference>
<keyword evidence="7" id="KW-0804">Transcription</keyword>
<dbReference type="SMART" id="SM00862">
    <property type="entry name" value="Trans_reg_C"/>
    <property type="match status" value="1"/>
</dbReference>
<accession>A0A429ZUP8</accession>
<dbReference type="SUPFAM" id="SSF52172">
    <property type="entry name" value="CheY-like"/>
    <property type="match status" value="1"/>
</dbReference>
<dbReference type="PANTHER" id="PTHR48111:SF40">
    <property type="entry name" value="PHOSPHATE REGULON TRANSCRIPTIONAL REGULATORY PROTEIN PHOB"/>
    <property type="match status" value="1"/>
</dbReference>
<keyword evidence="6" id="KW-0010">Activator</keyword>
<keyword evidence="14" id="KW-1185">Reference proteome</keyword>
<evidence type="ECO:0000259" key="12">
    <source>
        <dbReference type="PROSITE" id="PS51755"/>
    </source>
</evidence>
<dbReference type="PANTHER" id="PTHR48111">
    <property type="entry name" value="REGULATOR OF RPOS"/>
    <property type="match status" value="1"/>
</dbReference>